<reference evidence="1" key="1">
    <citation type="submission" date="2022-02" db="EMBL/GenBank/DDBJ databases">
        <title>Plant Genome Project.</title>
        <authorList>
            <person name="Zhang R.-G."/>
        </authorList>
    </citation>
    <scope>NUCLEOTIDE SEQUENCE</scope>
    <source>
        <strain evidence="1">AT1</strain>
    </source>
</reference>
<proteinExistence type="predicted"/>
<dbReference type="EMBL" id="CM046389">
    <property type="protein sequence ID" value="KAI8568536.1"/>
    <property type="molecule type" value="Genomic_DNA"/>
</dbReference>
<sequence length="70" mass="7957">MVVCYYNSSYLLQQQLSSDEGNFETTKLFTSKELEKATNNYNANRILGKEGRGTVYKGMLPDGRIVKSQK</sequence>
<name>A0ACC0PTP9_RHOML</name>
<gene>
    <name evidence="1" type="ORF">RHMOL_Rhmol02G0208300</name>
</gene>
<accession>A0ACC0PTP9</accession>
<evidence type="ECO:0000313" key="2">
    <source>
        <dbReference type="Proteomes" id="UP001062846"/>
    </source>
</evidence>
<organism evidence="1 2">
    <name type="scientific">Rhododendron molle</name>
    <name type="common">Chinese azalea</name>
    <name type="synonym">Azalea mollis</name>
    <dbReference type="NCBI Taxonomy" id="49168"/>
    <lineage>
        <taxon>Eukaryota</taxon>
        <taxon>Viridiplantae</taxon>
        <taxon>Streptophyta</taxon>
        <taxon>Embryophyta</taxon>
        <taxon>Tracheophyta</taxon>
        <taxon>Spermatophyta</taxon>
        <taxon>Magnoliopsida</taxon>
        <taxon>eudicotyledons</taxon>
        <taxon>Gunneridae</taxon>
        <taxon>Pentapetalae</taxon>
        <taxon>asterids</taxon>
        <taxon>Ericales</taxon>
        <taxon>Ericaceae</taxon>
        <taxon>Ericoideae</taxon>
        <taxon>Rhodoreae</taxon>
        <taxon>Rhododendron</taxon>
    </lineage>
</organism>
<protein>
    <submittedName>
        <fullName evidence="1">Uncharacterized protein</fullName>
    </submittedName>
</protein>
<keyword evidence="2" id="KW-1185">Reference proteome</keyword>
<evidence type="ECO:0000313" key="1">
    <source>
        <dbReference type="EMBL" id="KAI8568536.1"/>
    </source>
</evidence>
<comment type="caution">
    <text evidence="1">The sequence shown here is derived from an EMBL/GenBank/DDBJ whole genome shotgun (WGS) entry which is preliminary data.</text>
</comment>
<dbReference type="Proteomes" id="UP001062846">
    <property type="component" value="Chromosome 2"/>
</dbReference>